<dbReference type="KEGG" id="sth:STH1478"/>
<dbReference type="RefSeq" id="WP_011195608.1">
    <property type="nucleotide sequence ID" value="NC_006177.1"/>
</dbReference>
<accession>Q67PD0</accession>
<evidence type="ECO:0000313" key="4">
    <source>
        <dbReference type="Proteomes" id="UP000000417"/>
    </source>
</evidence>
<gene>
    <name evidence="3" type="ordered locus">STH1478</name>
</gene>
<dbReference type="STRING" id="292459.STH1478"/>
<dbReference type="Proteomes" id="UP000000417">
    <property type="component" value="Chromosome"/>
</dbReference>
<name>Q67PD0_SYMTH</name>
<evidence type="ECO:0000256" key="1">
    <source>
        <dbReference type="ARBA" id="ARBA00008984"/>
    </source>
</evidence>
<keyword evidence="4" id="KW-1185">Reference proteome</keyword>
<proteinExistence type="inferred from homology"/>
<comment type="similarity">
    <text evidence="1">Belongs to the sulfur carrier protein TusA family.</text>
</comment>
<dbReference type="PANTHER" id="PTHR33279:SF6">
    <property type="entry name" value="SULFUR CARRIER PROTEIN YEDF-RELATED"/>
    <property type="match status" value="1"/>
</dbReference>
<dbReference type="SUPFAM" id="SSF64307">
    <property type="entry name" value="SirA-like"/>
    <property type="match status" value="1"/>
</dbReference>
<dbReference type="InterPro" id="IPR036868">
    <property type="entry name" value="TusA-like_sf"/>
</dbReference>
<dbReference type="AlphaFoldDB" id="Q67PD0"/>
<evidence type="ECO:0000259" key="2">
    <source>
        <dbReference type="Pfam" id="PF01206"/>
    </source>
</evidence>
<sequence length="87" mass="9896">MSTTGQGTLPQPDRAIDLRGDVCPVTFAKTKIALEEMQIGQVLLVRLDYEPATRNVPRSAELYGDEVLAVRQVGEREWEVWLRKRVE</sequence>
<protein>
    <recommendedName>
        <fullName evidence="2">UPF0033 domain-containing protein</fullName>
    </recommendedName>
</protein>
<evidence type="ECO:0000313" key="3">
    <source>
        <dbReference type="EMBL" id="BAD40463.1"/>
    </source>
</evidence>
<dbReference type="Pfam" id="PF01206">
    <property type="entry name" value="TusA"/>
    <property type="match status" value="1"/>
</dbReference>
<dbReference type="eggNOG" id="COG0425">
    <property type="taxonomic scope" value="Bacteria"/>
</dbReference>
<organism evidence="3 4">
    <name type="scientific">Symbiobacterium thermophilum (strain DSM 24528 / JCM 14929 / IAM 14863 / T)</name>
    <dbReference type="NCBI Taxonomy" id="292459"/>
    <lineage>
        <taxon>Bacteria</taxon>
        <taxon>Bacillati</taxon>
        <taxon>Bacillota</taxon>
        <taxon>Clostridia</taxon>
        <taxon>Eubacteriales</taxon>
        <taxon>Symbiobacteriaceae</taxon>
        <taxon>Symbiobacterium</taxon>
    </lineage>
</organism>
<feature type="domain" description="UPF0033" evidence="2">
    <location>
        <begin position="15"/>
        <end position="84"/>
    </location>
</feature>
<dbReference type="InterPro" id="IPR001455">
    <property type="entry name" value="TusA-like"/>
</dbReference>
<dbReference type="HOGENOM" id="CLU_165255_0_0_9"/>
<dbReference type="PANTHER" id="PTHR33279">
    <property type="entry name" value="SULFUR CARRIER PROTEIN YEDF-RELATED"/>
    <property type="match status" value="1"/>
</dbReference>
<dbReference type="CDD" id="cd00291">
    <property type="entry name" value="SirA_YedF_YeeD"/>
    <property type="match status" value="1"/>
</dbReference>
<dbReference type="EMBL" id="AP006840">
    <property type="protein sequence ID" value="BAD40463.1"/>
    <property type="molecule type" value="Genomic_DNA"/>
</dbReference>
<reference evidence="3 4" key="1">
    <citation type="journal article" date="2004" name="Nucleic Acids Res.">
        <title>Genome sequence of Symbiobacterium thermophilum, an uncultivable bacterium that depends on microbial commensalism.</title>
        <authorList>
            <person name="Ueda K."/>
            <person name="Yamashita A."/>
            <person name="Ishikawa J."/>
            <person name="Shimada M."/>
            <person name="Watsuji T."/>
            <person name="Morimura K."/>
            <person name="Ikeda H."/>
            <person name="Hattori M."/>
            <person name="Beppu T."/>
        </authorList>
    </citation>
    <scope>NUCLEOTIDE SEQUENCE [LARGE SCALE GENOMIC DNA]</scope>
    <source>
        <strain evidence="4">T / IAM 14863</strain>
    </source>
</reference>
<dbReference type="Gene3D" id="3.30.110.40">
    <property type="entry name" value="TusA-like domain"/>
    <property type="match status" value="1"/>
</dbReference>